<gene>
    <name evidence="11" type="primary">sugE</name>
    <name evidence="11" type="ORF">GCM10008066_04970</name>
</gene>
<dbReference type="InterPro" id="IPR037185">
    <property type="entry name" value="EmrE-like"/>
</dbReference>
<dbReference type="GO" id="GO:0005886">
    <property type="term" value="C:plasma membrane"/>
    <property type="evidence" value="ECO:0007669"/>
    <property type="project" value="UniProtKB-SubCell"/>
</dbReference>
<dbReference type="GO" id="GO:0022857">
    <property type="term" value="F:transmembrane transporter activity"/>
    <property type="evidence" value="ECO:0007669"/>
    <property type="project" value="InterPro"/>
</dbReference>
<keyword evidence="4 9" id="KW-0812">Transmembrane</keyword>
<keyword evidence="6 10" id="KW-0472">Membrane</keyword>
<reference evidence="12" key="1">
    <citation type="journal article" date="2019" name="Int. J. Syst. Evol. Microbiol.">
        <title>The Global Catalogue of Microorganisms (GCM) 10K type strain sequencing project: providing services to taxonomists for standard genome sequencing and annotation.</title>
        <authorList>
            <consortium name="The Broad Institute Genomics Platform"/>
            <consortium name="The Broad Institute Genome Sequencing Center for Infectious Disease"/>
            <person name="Wu L."/>
            <person name="Ma J."/>
        </authorList>
    </citation>
    <scope>NUCLEOTIDE SEQUENCE [LARGE SCALE GENOMIC DNA]</scope>
    <source>
        <strain evidence="12">CCM 2767</strain>
    </source>
</reference>
<comment type="caution">
    <text evidence="11">The sequence shown here is derived from an EMBL/GenBank/DDBJ whole genome shotgun (WGS) entry which is preliminary data.</text>
</comment>
<dbReference type="GO" id="GO:1990961">
    <property type="term" value="P:xenobiotic detoxification by transmembrane export across the plasma membrane"/>
    <property type="evidence" value="ECO:0007669"/>
    <property type="project" value="UniProtKB-ARBA"/>
</dbReference>
<evidence type="ECO:0000256" key="1">
    <source>
        <dbReference type="ARBA" id="ARBA00004651"/>
    </source>
</evidence>
<comment type="subcellular location">
    <subcellularLocation>
        <location evidence="1 9">Cell membrane</location>
        <topology evidence="1 9">Multi-pass membrane protein</topology>
    </subcellularLocation>
</comment>
<keyword evidence="5 10" id="KW-1133">Transmembrane helix</keyword>
<evidence type="ECO:0000256" key="2">
    <source>
        <dbReference type="ARBA" id="ARBA00022448"/>
    </source>
</evidence>
<evidence type="ECO:0000256" key="6">
    <source>
        <dbReference type="ARBA" id="ARBA00023136"/>
    </source>
</evidence>
<feature type="transmembrane region" description="Helical" evidence="10">
    <location>
        <begin position="59"/>
        <end position="78"/>
    </location>
</feature>
<organism evidence="11 12">
    <name type="scientific">Oxalicibacterium faecigallinarum</name>
    <dbReference type="NCBI Taxonomy" id="573741"/>
    <lineage>
        <taxon>Bacteria</taxon>
        <taxon>Pseudomonadati</taxon>
        <taxon>Pseudomonadota</taxon>
        <taxon>Betaproteobacteria</taxon>
        <taxon>Burkholderiales</taxon>
        <taxon>Oxalobacteraceae</taxon>
        <taxon>Oxalicibacterium</taxon>
    </lineage>
</organism>
<dbReference type="EMBL" id="BMDI01000001">
    <property type="protein sequence ID" value="GGI16639.1"/>
    <property type="molecule type" value="Genomic_DNA"/>
</dbReference>
<dbReference type="PANTHER" id="PTHR30561">
    <property type="entry name" value="SMR FAMILY PROTON-DEPENDENT DRUG EFFLUX TRANSPORTER SUGE"/>
    <property type="match status" value="1"/>
</dbReference>
<keyword evidence="3" id="KW-1003">Cell membrane</keyword>
<evidence type="ECO:0000256" key="4">
    <source>
        <dbReference type="ARBA" id="ARBA00022692"/>
    </source>
</evidence>
<feature type="transmembrane region" description="Helical" evidence="10">
    <location>
        <begin position="84"/>
        <end position="103"/>
    </location>
</feature>
<evidence type="ECO:0000256" key="8">
    <source>
        <dbReference type="ARBA" id="ARBA00039168"/>
    </source>
</evidence>
<dbReference type="Pfam" id="PF00893">
    <property type="entry name" value="Multi_Drug_Res"/>
    <property type="match status" value="1"/>
</dbReference>
<proteinExistence type="inferred from homology"/>
<dbReference type="InterPro" id="IPR000390">
    <property type="entry name" value="Small_drug/metabolite_transptr"/>
</dbReference>
<evidence type="ECO:0000256" key="7">
    <source>
        <dbReference type="ARBA" id="ARBA00038151"/>
    </source>
</evidence>
<evidence type="ECO:0000256" key="5">
    <source>
        <dbReference type="ARBA" id="ARBA00022989"/>
    </source>
</evidence>
<dbReference type="AlphaFoldDB" id="A0A8J3F171"/>
<accession>A0A8J3F171</accession>
<protein>
    <recommendedName>
        <fullName evidence="8">Guanidinium exporter</fullName>
    </recommendedName>
</protein>
<evidence type="ECO:0000256" key="10">
    <source>
        <dbReference type="SAM" id="Phobius"/>
    </source>
</evidence>
<sequence>MGWLYLVLAGLCEIFYAAAMPRTDGFTKLWPSLFCALFIGLSMYLLSLATRSIPVGTAYAVWVGIGAIGTAIYGMTVLGEDRSLLRMLCFGLILAGIVGLKLVSQDRPQ</sequence>
<dbReference type="SUPFAM" id="SSF103481">
    <property type="entry name" value="Multidrug resistance efflux transporter EmrE"/>
    <property type="match status" value="1"/>
</dbReference>
<dbReference type="PANTHER" id="PTHR30561:SF0">
    <property type="entry name" value="GUANIDINIUM EXPORTER"/>
    <property type="match status" value="1"/>
</dbReference>
<keyword evidence="12" id="KW-1185">Reference proteome</keyword>
<evidence type="ECO:0000256" key="9">
    <source>
        <dbReference type="RuleBase" id="RU003942"/>
    </source>
</evidence>
<dbReference type="Proteomes" id="UP000642180">
    <property type="component" value="Unassembled WGS sequence"/>
</dbReference>
<keyword evidence="2" id="KW-0813">Transport</keyword>
<feature type="transmembrane region" description="Helical" evidence="10">
    <location>
        <begin position="29"/>
        <end position="47"/>
    </location>
</feature>
<dbReference type="InterPro" id="IPR045324">
    <property type="entry name" value="Small_multidrug_res"/>
</dbReference>
<dbReference type="FunFam" id="1.10.3730.20:FF:000001">
    <property type="entry name" value="Quaternary ammonium compound resistance transporter SugE"/>
    <property type="match status" value="1"/>
</dbReference>
<name>A0A8J3F171_9BURK</name>
<dbReference type="Gene3D" id="1.10.3730.20">
    <property type="match status" value="1"/>
</dbReference>
<evidence type="ECO:0000256" key="3">
    <source>
        <dbReference type="ARBA" id="ARBA00022475"/>
    </source>
</evidence>
<evidence type="ECO:0000313" key="11">
    <source>
        <dbReference type="EMBL" id="GGI16639.1"/>
    </source>
</evidence>
<dbReference type="RefSeq" id="WP_188379698.1">
    <property type="nucleotide sequence ID" value="NZ_BMDI01000001.1"/>
</dbReference>
<evidence type="ECO:0000313" key="12">
    <source>
        <dbReference type="Proteomes" id="UP000642180"/>
    </source>
</evidence>
<comment type="similarity">
    <text evidence="7">Belongs to the drug/metabolite transporter (DMT) superfamily. Small multidrug resistance (SMR) (TC 2.A.7.1) family. Gdx/SugE subfamily.</text>
</comment>